<comment type="cofactor">
    <cofactor evidence="1">
        <name>Mg(2+)</name>
        <dbReference type="ChEBI" id="CHEBI:18420"/>
    </cofactor>
</comment>
<evidence type="ECO:0000256" key="4">
    <source>
        <dbReference type="ARBA" id="ARBA00022842"/>
    </source>
</evidence>
<gene>
    <name evidence="6" type="ORF">WG901_06590</name>
</gene>
<evidence type="ECO:0000256" key="2">
    <source>
        <dbReference type="ARBA" id="ARBA00005568"/>
    </source>
</evidence>
<dbReference type="RefSeq" id="WP_339586210.1">
    <property type="nucleotide sequence ID" value="NZ_JBBHJZ010000001.1"/>
</dbReference>
<dbReference type="InterPro" id="IPR011206">
    <property type="entry name" value="Citrate_lyase_beta/mcl1/mcl2"/>
</dbReference>
<dbReference type="InterPro" id="IPR005000">
    <property type="entry name" value="Aldolase/citrate-lyase_domain"/>
</dbReference>
<dbReference type="GO" id="GO:0016829">
    <property type="term" value="F:lyase activity"/>
    <property type="evidence" value="ECO:0007669"/>
    <property type="project" value="UniProtKB-KW"/>
</dbReference>
<name>A0ABU8RU39_9SPHN</name>
<dbReference type="PANTHER" id="PTHR32308:SF10">
    <property type="entry name" value="CITRATE LYASE SUBUNIT BETA"/>
    <property type="match status" value="1"/>
</dbReference>
<dbReference type="PANTHER" id="PTHR32308">
    <property type="entry name" value="LYASE BETA SUBUNIT, PUTATIVE (AFU_ORTHOLOGUE AFUA_4G13030)-RELATED"/>
    <property type="match status" value="1"/>
</dbReference>
<dbReference type="Gene3D" id="3.20.20.60">
    <property type="entry name" value="Phosphoenolpyruvate-binding domains"/>
    <property type="match status" value="1"/>
</dbReference>
<evidence type="ECO:0000256" key="3">
    <source>
        <dbReference type="ARBA" id="ARBA00022723"/>
    </source>
</evidence>
<keyword evidence="7" id="KW-1185">Reference proteome</keyword>
<sequence>MSKIERPRRSALYLPATNAKALAKARTLPADVVILDLEDAVAPEHKEAARAAALAAVAEGGFGRRELAIRANGLDTPWGADDLAAIALSGADAVLVPKVSSPADIDACQAALSAAPDSLQLWAMIETCACLPQLDAIAAKARSTRLSLFVMGTNDLAKEMRARLTPERTPFLPFLSLAVAAARAHGVAILDGVCNEFRDIDLFRAEAEQGLLYGFDGKSLIHPNQIDPCNAVFSPSEDELAWARAVIAGFALPENQGKGAIQVEGKMVELLHLEQAQRLVAVAEQIAAG</sequence>
<reference evidence="6 7" key="1">
    <citation type="submission" date="2024-03" db="EMBL/GenBank/DDBJ databases">
        <authorList>
            <person name="Jo J.-H."/>
        </authorList>
    </citation>
    <scope>NUCLEOTIDE SEQUENCE [LARGE SCALE GENOMIC DNA]</scope>
    <source>
        <strain evidence="6 7">PS1R-30</strain>
    </source>
</reference>
<dbReference type="Pfam" id="PF03328">
    <property type="entry name" value="HpcH_HpaI"/>
    <property type="match status" value="1"/>
</dbReference>
<evidence type="ECO:0000313" key="6">
    <source>
        <dbReference type="EMBL" id="MEJ5976294.1"/>
    </source>
</evidence>
<accession>A0ABU8RU39</accession>
<comment type="caution">
    <text evidence="6">The sequence shown here is derived from an EMBL/GenBank/DDBJ whole genome shotgun (WGS) entry which is preliminary data.</text>
</comment>
<evidence type="ECO:0000313" key="7">
    <source>
        <dbReference type="Proteomes" id="UP001361239"/>
    </source>
</evidence>
<dbReference type="InterPro" id="IPR015813">
    <property type="entry name" value="Pyrv/PenolPyrv_kinase-like_dom"/>
</dbReference>
<protein>
    <submittedName>
        <fullName evidence="6">CoA ester lyase</fullName>
    </submittedName>
</protein>
<organism evidence="6 7">
    <name type="scientific">Novosphingobium anseongense</name>
    <dbReference type="NCBI Taxonomy" id="3133436"/>
    <lineage>
        <taxon>Bacteria</taxon>
        <taxon>Pseudomonadati</taxon>
        <taxon>Pseudomonadota</taxon>
        <taxon>Alphaproteobacteria</taxon>
        <taxon>Sphingomonadales</taxon>
        <taxon>Sphingomonadaceae</taxon>
        <taxon>Novosphingobium</taxon>
    </lineage>
</organism>
<proteinExistence type="inferred from homology"/>
<evidence type="ECO:0000256" key="1">
    <source>
        <dbReference type="ARBA" id="ARBA00001946"/>
    </source>
</evidence>
<dbReference type="PIRSF" id="PIRSF015582">
    <property type="entry name" value="Cit_lyase_B"/>
    <property type="match status" value="1"/>
</dbReference>
<keyword evidence="3" id="KW-0479">Metal-binding</keyword>
<dbReference type="InterPro" id="IPR040442">
    <property type="entry name" value="Pyrv_kinase-like_dom_sf"/>
</dbReference>
<dbReference type="Proteomes" id="UP001361239">
    <property type="component" value="Unassembled WGS sequence"/>
</dbReference>
<keyword evidence="6" id="KW-0456">Lyase</keyword>
<keyword evidence="4" id="KW-0460">Magnesium</keyword>
<evidence type="ECO:0000259" key="5">
    <source>
        <dbReference type="Pfam" id="PF03328"/>
    </source>
</evidence>
<feature type="domain" description="HpcH/HpaI aldolase/citrate lyase" evidence="5">
    <location>
        <begin position="9"/>
        <end position="223"/>
    </location>
</feature>
<comment type="similarity">
    <text evidence="2">Belongs to the HpcH/HpaI aldolase family.</text>
</comment>
<dbReference type="EMBL" id="JBBHJZ010000001">
    <property type="protein sequence ID" value="MEJ5976294.1"/>
    <property type="molecule type" value="Genomic_DNA"/>
</dbReference>
<dbReference type="SUPFAM" id="SSF51621">
    <property type="entry name" value="Phosphoenolpyruvate/pyruvate domain"/>
    <property type="match status" value="1"/>
</dbReference>